<feature type="domain" description="M23ase beta-sheet core" evidence="2">
    <location>
        <begin position="143"/>
        <end position="179"/>
    </location>
</feature>
<dbReference type="CDD" id="cd12797">
    <property type="entry name" value="M23_peptidase"/>
    <property type="match status" value="1"/>
</dbReference>
<accession>A0ABV3ZD74</accession>
<dbReference type="SUPFAM" id="SSF51261">
    <property type="entry name" value="Duplicated hybrid motif"/>
    <property type="match status" value="1"/>
</dbReference>
<feature type="transmembrane region" description="Helical" evidence="1">
    <location>
        <begin position="9"/>
        <end position="28"/>
    </location>
</feature>
<dbReference type="InterPro" id="IPR016047">
    <property type="entry name" value="M23ase_b-sheet_dom"/>
</dbReference>
<proteinExistence type="predicted"/>
<dbReference type="PROSITE" id="PS51257">
    <property type="entry name" value="PROKAR_LIPOPROTEIN"/>
    <property type="match status" value="1"/>
</dbReference>
<dbReference type="PANTHER" id="PTHR21666">
    <property type="entry name" value="PEPTIDASE-RELATED"/>
    <property type="match status" value="1"/>
</dbReference>
<feature type="domain" description="M23ase beta-sheet core" evidence="2">
    <location>
        <begin position="57"/>
        <end position="113"/>
    </location>
</feature>
<gene>
    <name evidence="3" type="ORF">QTN47_08040</name>
</gene>
<organism evidence="3 4">
    <name type="scientific">Danxiaibacter flavus</name>
    <dbReference type="NCBI Taxonomy" id="3049108"/>
    <lineage>
        <taxon>Bacteria</taxon>
        <taxon>Pseudomonadati</taxon>
        <taxon>Bacteroidota</taxon>
        <taxon>Chitinophagia</taxon>
        <taxon>Chitinophagales</taxon>
        <taxon>Chitinophagaceae</taxon>
        <taxon>Danxiaibacter</taxon>
    </lineage>
</organism>
<dbReference type="Pfam" id="PF01551">
    <property type="entry name" value="Peptidase_M23"/>
    <property type="match status" value="2"/>
</dbReference>
<keyword evidence="1" id="KW-1133">Transmembrane helix</keyword>
<evidence type="ECO:0000313" key="3">
    <source>
        <dbReference type="EMBL" id="MEX6687435.1"/>
    </source>
</evidence>
<evidence type="ECO:0000313" key="4">
    <source>
        <dbReference type="Proteomes" id="UP001560573"/>
    </source>
</evidence>
<dbReference type="RefSeq" id="WP_369328840.1">
    <property type="nucleotide sequence ID" value="NZ_JAULBC010000002.1"/>
</dbReference>
<dbReference type="PANTHER" id="PTHR21666:SF270">
    <property type="entry name" value="MUREIN HYDROLASE ACTIVATOR ENVC"/>
    <property type="match status" value="1"/>
</dbReference>
<sequence>MIRFSSRTIVSGCIIILIITACILYFRMPPSYGYYHSPIAIPIELAANFGEPRADHFHMGLDIRTRGKEDLPVYAVADGYVSCVKLEQTGFGKCLLIAHKNGTTSLYAHLNKFYDPLEHNVLQHQYADKSWQQSITYDSTIFRVRKGQLIGYSGNTGSSEGPHLHFELRDTRTGDVINPLISAYPVKDNTPPVVKGLYWYDREKSIYLTTPRQVNLANDANSYKGSNILLVNSPVISFGIKAIDQMSDKHFRMGIYSASLFLDDSLIFAFRLNKLSYETTRYVNACIDYEHWLNSHQYIQHLSILPGNRLTVFDRRAGNGTIRLRDTSTHRIRIQIADAAGNLTTVSLAVKYTGRNIPERLIDNKGSLLAFGKPHIIQKPNYIYNFPATAFYDNVPFEINEEKSTRKDAASLIMKAVYPNIPVHTNYIVQIKTSLSERSLLRRHTVMRITNRNTSQLIKGNWQGNYMKGSFDELGNIELLVDTIAPAITTQGWKNNTTLTDENAQLQLLAKDNLGAVDNAVALLDGKWILLYRKDNLFTYHFDNRLQPGKHRLEVTVRDIAGNITSKDFFFTKE</sequence>
<reference evidence="3 4" key="1">
    <citation type="submission" date="2023-07" db="EMBL/GenBank/DDBJ databases">
        <authorList>
            <person name="Lian W.-H."/>
        </authorList>
    </citation>
    <scope>NUCLEOTIDE SEQUENCE [LARGE SCALE GENOMIC DNA]</scope>
    <source>
        <strain evidence="3 4">SYSU DXS3180</strain>
    </source>
</reference>
<keyword evidence="1" id="KW-0812">Transmembrane</keyword>
<evidence type="ECO:0000259" key="2">
    <source>
        <dbReference type="Pfam" id="PF01551"/>
    </source>
</evidence>
<comment type="caution">
    <text evidence="3">The sequence shown here is derived from an EMBL/GenBank/DDBJ whole genome shotgun (WGS) entry which is preliminary data.</text>
</comment>
<keyword evidence="4" id="KW-1185">Reference proteome</keyword>
<evidence type="ECO:0000256" key="1">
    <source>
        <dbReference type="SAM" id="Phobius"/>
    </source>
</evidence>
<dbReference type="EMBL" id="JAULBC010000002">
    <property type="protein sequence ID" value="MEX6687435.1"/>
    <property type="molecule type" value="Genomic_DNA"/>
</dbReference>
<dbReference type="Gene3D" id="2.70.70.10">
    <property type="entry name" value="Glucose Permease (Domain IIA)"/>
    <property type="match status" value="1"/>
</dbReference>
<protein>
    <submittedName>
        <fullName evidence="3">Peptidoglycan DD-metalloendopeptidase family protein</fullName>
    </submittedName>
</protein>
<dbReference type="InterPro" id="IPR050570">
    <property type="entry name" value="Cell_wall_metabolism_enzyme"/>
</dbReference>
<dbReference type="InterPro" id="IPR011055">
    <property type="entry name" value="Dup_hybrid_motif"/>
</dbReference>
<keyword evidence="1" id="KW-0472">Membrane</keyword>
<name>A0ABV3ZD74_9BACT</name>
<dbReference type="Proteomes" id="UP001560573">
    <property type="component" value="Unassembled WGS sequence"/>
</dbReference>